<sequence>MKNYLTICLVSLLVLSCAAAPSGQTGSIENEVLIQQIPQDWHEVTFVQQDNMSIKEVIPKDQDINSWEEILSTEIIAGGIDVSVEAFIQNLNKSWALACPQVSTKPAIETVENGYTSYFWLQTCHTSHPSTPKMTLFKAIQGEENFYLIQKSWRGNLTPESVKFWSLQMKAMQLCNSSLTGESCLSDI</sequence>
<evidence type="ECO:0000313" key="2">
    <source>
        <dbReference type="EMBL" id="TCS41625.1"/>
    </source>
</evidence>
<accession>A0A4R3I6C2</accession>
<evidence type="ECO:0000256" key="1">
    <source>
        <dbReference type="SAM" id="SignalP"/>
    </source>
</evidence>
<dbReference type="AlphaFoldDB" id="A0A4R3I6C2"/>
<feature type="signal peptide" evidence="1">
    <location>
        <begin position="1"/>
        <end position="19"/>
    </location>
</feature>
<name>A0A4R3I6C2_9GAMM</name>
<dbReference type="OrthoDB" id="6116092at2"/>
<gene>
    <name evidence="2" type="ORF">BCF53_10552</name>
</gene>
<feature type="chain" id="PRO_5020713275" description="CNP1-like family protein" evidence="1">
    <location>
        <begin position="20"/>
        <end position="188"/>
    </location>
</feature>
<dbReference type="RefSeq" id="WP_132701021.1">
    <property type="nucleotide sequence ID" value="NZ_SLZR01000005.1"/>
</dbReference>
<dbReference type="PROSITE" id="PS51257">
    <property type="entry name" value="PROKAR_LIPOPROTEIN"/>
    <property type="match status" value="1"/>
</dbReference>
<dbReference type="Proteomes" id="UP000295793">
    <property type="component" value="Unassembled WGS sequence"/>
</dbReference>
<keyword evidence="3" id="KW-1185">Reference proteome</keyword>
<comment type="caution">
    <text evidence="2">The sequence shown here is derived from an EMBL/GenBank/DDBJ whole genome shotgun (WGS) entry which is preliminary data.</text>
</comment>
<evidence type="ECO:0008006" key="4">
    <source>
        <dbReference type="Google" id="ProtNLM"/>
    </source>
</evidence>
<protein>
    <recommendedName>
        <fullName evidence="4">CNP1-like family protein</fullName>
    </recommendedName>
</protein>
<dbReference type="EMBL" id="SLZR01000005">
    <property type="protein sequence ID" value="TCS41625.1"/>
    <property type="molecule type" value="Genomic_DNA"/>
</dbReference>
<organism evidence="2 3">
    <name type="scientific">Reinekea marinisedimentorum</name>
    <dbReference type="NCBI Taxonomy" id="230495"/>
    <lineage>
        <taxon>Bacteria</taxon>
        <taxon>Pseudomonadati</taxon>
        <taxon>Pseudomonadota</taxon>
        <taxon>Gammaproteobacteria</taxon>
        <taxon>Oceanospirillales</taxon>
        <taxon>Saccharospirillaceae</taxon>
        <taxon>Reinekea</taxon>
    </lineage>
</organism>
<evidence type="ECO:0000313" key="3">
    <source>
        <dbReference type="Proteomes" id="UP000295793"/>
    </source>
</evidence>
<proteinExistence type="predicted"/>
<keyword evidence="1" id="KW-0732">Signal</keyword>
<reference evidence="2 3" key="1">
    <citation type="submission" date="2019-03" db="EMBL/GenBank/DDBJ databases">
        <title>Genomic Encyclopedia of Archaeal and Bacterial Type Strains, Phase II (KMG-II): from individual species to whole genera.</title>
        <authorList>
            <person name="Goeker M."/>
        </authorList>
    </citation>
    <scope>NUCLEOTIDE SEQUENCE [LARGE SCALE GENOMIC DNA]</scope>
    <source>
        <strain evidence="2 3">DSM 15388</strain>
    </source>
</reference>